<proteinExistence type="predicted"/>
<feature type="signal peptide" evidence="2">
    <location>
        <begin position="1"/>
        <end position="26"/>
    </location>
</feature>
<dbReference type="WBParaSite" id="SPAL_0000848000.1">
    <property type="protein sequence ID" value="SPAL_0000848000.1"/>
    <property type="gene ID" value="SPAL_0000848000"/>
</dbReference>
<organism evidence="3 4">
    <name type="scientific">Strongyloides papillosus</name>
    <name type="common">Intestinal threadworm</name>
    <dbReference type="NCBI Taxonomy" id="174720"/>
    <lineage>
        <taxon>Eukaryota</taxon>
        <taxon>Metazoa</taxon>
        <taxon>Ecdysozoa</taxon>
        <taxon>Nematoda</taxon>
        <taxon>Chromadorea</taxon>
        <taxon>Rhabditida</taxon>
        <taxon>Tylenchina</taxon>
        <taxon>Panagrolaimomorpha</taxon>
        <taxon>Strongyloidoidea</taxon>
        <taxon>Strongyloididae</taxon>
        <taxon>Strongyloides</taxon>
    </lineage>
</organism>
<keyword evidence="2" id="KW-0732">Signal</keyword>
<feature type="chain" id="PRO_5005894751" evidence="2">
    <location>
        <begin position="27"/>
        <end position="88"/>
    </location>
</feature>
<feature type="region of interest" description="Disordered" evidence="1">
    <location>
        <begin position="67"/>
        <end position="88"/>
    </location>
</feature>
<name>A0A0N5BRI1_STREA</name>
<dbReference type="AlphaFoldDB" id="A0A0N5BRI1"/>
<evidence type="ECO:0000313" key="4">
    <source>
        <dbReference type="WBParaSite" id="SPAL_0000848000.1"/>
    </source>
</evidence>
<dbReference type="Proteomes" id="UP000046392">
    <property type="component" value="Unplaced"/>
</dbReference>
<protein>
    <submittedName>
        <fullName evidence="4">Uncharacterized protein</fullName>
    </submittedName>
</protein>
<evidence type="ECO:0000313" key="3">
    <source>
        <dbReference type="Proteomes" id="UP000046392"/>
    </source>
</evidence>
<accession>A0A0N5BRI1</accession>
<evidence type="ECO:0000256" key="1">
    <source>
        <dbReference type="SAM" id="MobiDB-lite"/>
    </source>
</evidence>
<evidence type="ECO:0000256" key="2">
    <source>
        <dbReference type="SAM" id="SignalP"/>
    </source>
</evidence>
<sequence>MYFTSFNRVAQIMILMCFISFAVINCEENFEFLNQFKNAPLRAKRSQLSINAGADVAEKLLRYRENEAKDSHTKHSPGKLGSGFDYGK</sequence>
<reference evidence="4" key="1">
    <citation type="submission" date="2017-02" db="UniProtKB">
        <authorList>
            <consortium name="WormBaseParasite"/>
        </authorList>
    </citation>
    <scope>IDENTIFICATION</scope>
</reference>
<keyword evidence="3" id="KW-1185">Reference proteome</keyword>